<gene>
    <name evidence="1" type="ORF">J21TS3_48100</name>
</gene>
<keyword evidence="2" id="KW-1185">Reference proteome</keyword>
<comment type="caution">
    <text evidence="1">The sequence shown here is derived from an EMBL/GenBank/DDBJ whole genome shotgun (WGS) entry which is preliminary data.</text>
</comment>
<evidence type="ECO:0000313" key="1">
    <source>
        <dbReference type="EMBL" id="GIO69989.1"/>
    </source>
</evidence>
<accession>A0ABQ4M3G4</accession>
<proteinExistence type="predicted"/>
<dbReference type="InterPro" id="IPR016135">
    <property type="entry name" value="UBQ-conjugating_enzyme/RWD"/>
</dbReference>
<sequence>MEYNLSDNIEVQSLELFKVHKSLQLIEEDGSICIKGSLPFSATLYGTCPIVDCYNIKIHIPTDYPNKPPTTTECDGRIPRTFHTNPDGTLCLGSPLEVRMKFKGSLLNYVQKLIIPFLYSFSFYEKYGKLPYGELSHGSLGIVESYKELFGVSDSKIVLGLLNILARGKYRGHHDCPCGSKKRLRNCHGSQLLDLMNYQSKDEFMFDLNQCFSVIRKGRDRSVSNQYSRKS</sequence>
<dbReference type="RefSeq" id="WP_156124773.1">
    <property type="nucleotide sequence ID" value="NZ_BORW01000042.1"/>
</dbReference>
<dbReference type="EMBL" id="BORW01000042">
    <property type="protein sequence ID" value="GIO69989.1"/>
    <property type="molecule type" value="Genomic_DNA"/>
</dbReference>
<dbReference type="SUPFAM" id="SSF54495">
    <property type="entry name" value="UBC-like"/>
    <property type="match status" value="1"/>
</dbReference>
<dbReference type="Proteomes" id="UP000680638">
    <property type="component" value="Unassembled WGS sequence"/>
</dbReference>
<evidence type="ECO:0008006" key="3">
    <source>
        <dbReference type="Google" id="ProtNLM"/>
    </source>
</evidence>
<name>A0ABQ4M3G4_9BACL</name>
<protein>
    <recommendedName>
        <fullName evidence="3">SEC-C domain-containing protein</fullName>
    </recommendedName>
</protein>
<evidence type="ECO:0000313" key="2">
    <source>
        <dbReference type="Proteomes" id="UP000680638"/>
    </source>
</evidence>
<organism evidence="1 2">
    <name type="scientific">Paenibacillus cookii</name>
    <dbReference type="NCBI Taxonomy" id="157839"/>
    <lineage>
        <taxon>Bacteria</taxon>
        <taxon>Bacillati</taxon>
        <taxon>Bacillota</taxon>
        <taxon>Bacilli</taxon>
        <taxon>Bacillales</taxon>
        <taxon>Paenibacillaceae</taxon>
        <taxon>Paenibacillus</taxon>
    </lineage>
</organism>
<reference evidence="1 2" key="1">
    <citation type="submission" date="2021-03" db="EMBL/GenBank/DDBJ databases">
        <title>Antimicrobial resistance genes in bacteria isolated from Japanese honey, and their potential for conferring macrolide and lincosamide resistance in the American foulbrood pathogen Paenibacillus larvae.</title>
        <authorList>
            <person name="Okamoto M."/>
            <person name="Kumagai M."/>
            <person name="Kanamori H."/>
            <person name="Takamatsu D."/>
        </authorList>
    </citation>
    <scope>NUCLEOTIDE SEQUENCE [LARGE SCALE GENOMIC DNA]</scope>
    <source>
        <strain evidence="1 2">J21TS3</strain>
    </source>
</reference>